<dbReference type="InterPro" id="IPR002288">
    <property type="entry name" value="DNA_gyrase_B_C"/>
</dbReference>
<dbReference type="InterPro" id="IPR036844">
    <property type="entry name" value="Hint_dom_sf"/>
</dbReference>
<dbReference type="Gene3D" id="1.10.260.40">
    <property type="entry name" value="lambda repressor-like DNA-binding domains"/>
    <property type="match status" value="1"/>
</dbReference>
<dbReference type="Pfam" id="PF14528">
    <property type="entry name" value="LAGLIDADG_3"/>
    <property type="match status" value="1"/>
</dbReference>
<keyword evidence="5" id="KW-0068">Autocatalytic cleavage</keyword>
<evidence type="ECO:0000256" key="11">
    <source>
        <dbReference type="ARBA" id="ARBA00023235"/>
    </source>
</evidence>
<dbReference type="PANTHER" id="PTHR45866">
    <property type="entry name" value="DNA GYRASE/TOPOISOMERASE SUBUNIT B"/>
    <property type="match status" value="1"/>
</dbReference>
<dbReference type="SUPFAM" id="SSF51294">
    <property type="entry name" value="Hedgehog/intein (Hint) domain"/>
    <property type="match status" value="1"/>
</dbReference>
<dbReference type="CDD" id="cd00081">
    <property type="entry name" value="Hint"/>
    <property type="match status" value="1"/>
</dbReference>
<evidence type="ECO:0000256" key="9">
    <source>
        <dbReference type="ARBA" id="ARBA00023029"/>
    </source>
</evidence>
<dbReference type="InterPro" id="IPR013760">
    <property type="entry name" value="Topo_IIA-like_dom_sf"/>
</dbReference>
<dbReference type="InterPro" id="IPR014721">
    <property type="entry name" value="Ribsml_uS5_D2-typ_fold_subgr"/>
</dbReference>
<dbReference type="InterPro" id="IPR036890">
    <property type="entry name" value="HATPase_C_sf"/>
</dbReference>
<evidence type="ECO:0000313" key="15">
    <source>
        <dbReference type="EMBL" id="MCT7969255.1"/>
    </source>
</evidence>
<dbReference type="InterPro" id="IPR001387">
    <property type="entry name" value="Cro/C1-type_HTH"/>
</dbReference>
<keyword evidence="10" id="KW-0238">DNA-binding</keyword>
<dbReference type="InterPro" id="IPR030934">
    <property type="entry name" value="Intein_C"/>
</dbReference>
<feature type="domain" description="DOD-type homing endonuclease" evidence="13">
    <location>
        <begin position="811"/>
        <end position="944"/>
    </location>
</feature>
<sequence>MTSNYSADQIQVLEGLEAVRKRPGMYIGTTGPRGLHHLVYEVVDNSIDEALAGHCTHIEIEFNPDGSCTVTDDGRGIPTDVHSKTGRSALETVMTVLHAGGKFGGGGYKVSGGLHGVGISVVNALSEWVEVTVWREKKVHTQRYERGAAIGELEAKPIKENRTGTSVCFKPDLQIFSTGIEFDYSTVAGRLRELAYLNAGVKITFSDNRIDLLKNNEPRVETYCYEGGIREYVEYMNRDKQPLHEEIIYVEGERNNVHVEVSLQWCIDAYTDNVLGFANNIRTIDGGTHLEGLKAVLTRTMNAIARKRNKLKEGDSNLGGEHIREGLTAVISVKVPDPEFEGQTKTKLGNTEVRGIVDSLVGEVLTEYLEFRPSVADAILERALQAFNAAEAARRARELVRRKSVLESSPLPGKLADCSTKDPSESEIYIVEGDSAGGSAKQGRDRRFQAILPLRGKILNIEKTDDSKIYKNTEIQALIAALGLGIKGEEFDSTQLRYHRIIIMSVAGDEPTLVMDDKGQTEFVKIGQFIDECVEGRRSPERYRVVSFDPVTHATRFKPLKAVIRHGHEEAMYKLTTRYNRSVKVTSSHSVFVYENGEVILKKGNEVKPGDLLVASRRLPRPAESPTRIDLLDTLYRAGLTRSLYLKGEDVRRIASQRLLAKVATPGEWNDPRVELEATAWQQLISQRKMAGITQKQVATVCGVKQPITISHWERGINRPTLPNFLEYLEAIGGNENIVYETVPSKLDRLLEQDDTSKNAPWREVSAYKAFEYFTPSELIQLGDEVQIVPQAHQDKAFNRYLPITQELMNFLGWYVAEGTLSEHQVSLNLGKKDERFIPALSEAIAATFGETPRRYNDPDSDGIKLYFHSVAAARLLQAWGLAKPAHEKQLPDLVFSLPEDLQLAFLEGYFLGDGTIGSNNFSWTTNSPALKEGLLYLFGQLGLIATPTEHQPSTPADAPIQTRHPYYTLTICGKEQIAFCQAIWQHHANAPQLEEHLARPTRKAQDFVPISDDLMGLKVISAEEIELVGDYVYDFSVEGDENFVCGTGGLCAHNTDADVDGAHIRTLLLTFFYRYQRDMVDQGYVYIACPPLYKVERGRNHFYCYSDRELQNLVRNEFPANANYTIQRFKGLGEMMPTQLWETTMNPESRTLKRVEIEDAAEADRVFTVLMGDRVAPRREFIETYGPQLKLMDLDI</sequence>
<dbReference type="SUPFAM" id="SSF54211">
    <property type="entry name" value="Ribosomal protein S5 domain 2-like"/>
    <property type="match status" value="1"/>
</dbReference>
<feature type="domain" description="HTH cro/C1-type" evidence="14">
    <location>
        <begin position="684"/>
        <end position="739"/>
    </location>
</feature>
<comment type="cofactor">
    <cofactor evidence="12">
        <name>Mg(2+)</name>
        <dbReference type="ChEBI" id="CHEBI:18420"/>
    </cofactor>
    <cofactor evidence="12">
        <name>Mn(2+)</name>
        <dbReference type="ChEBI" id="CHEBI:29035"/>
    </cofactor>
    <cofactor evidence="12">
        <name>Ca(2+)</name>
        <dbReference type="ChEBI" id="CHEBI:29108"/>
    </cofactor>
    <text evidence="12">Binds two Mg(2+) per subunit. The magnesium ions form salt bridges with both the protein and the DNA. Can also accept other divalent metal cations, such as Mn(2+) or Ca(2+).</text>
</comment>
<dbReference type="NCBIfam" id="TIGR01443">
    <property type="entry name" value="intein_Cterm"/>
    <property type="match status" value="1"/>
</dbReference>
<dbReference type="Gene3D" id="3.30.230.10">
    <property type="match status" value="1"/>
</dbReference>
<evidence type="ECO:0000256" key="8">
    <source>
        <dbReference type="ARBA" id="ARBA00023000"/>
    </source>
</evidence>
<dbReference type="Gene3D" id="2.170.16.10">
    <property type="entry name" value="Hedgehog/Intein (Hint) domain"/>
    <property type="match status" value="2"/>
</dbReference>
<dbReference type="InterPro" id="IPR013506">
    <property type="entry name" value="Topo_IIA_bsu_dom2"/>
</dbReference>
<dbReference type="CDD" id="cd00822">
    <property type="entry name" value="TopoII_Trans_DNA_gyrase"/>
    <property type="match status" value="1"/>
</dbReference>
<dbReference type="InterPro" id="IPR003586">
    <property type="entry name" value="Hint_dom_C"/>
</dbReference>
<evidence type="ECO:0000256" key="5">
    <source>
        <dbReference type="ARBA" id="ARBA00022813"/>
    </source>
</evidence>
<dbReference type="InterPro" id="IPR020568">
    <property type="entry name" value="Ribosomal_Su5_D2-typ_SF"/>
</dbReference>
<dbReference type="PROSITE" id="PS50817">
    <property type="entry name" value="INTEIN_N_TER"/>
    <property type="match status" value="1"/>
</dbReference>
<dbReference type="InterPro" id="IPR006141">
    <property type="entry name" value="Intein_N"/>
</dbReference>
<evidence type="ECO:0000259" key="13">
    <source>
        <dbReference type="PROSITE" id="PS50819"/>
    </source>
</evidence>
<dbReference type="SMART" id="SM00305">
    <property type="entry name" value="HintC"/>
    <property type="match status" value="1"/>
</dbReference>
<comment type="miscellaneous">
    <text evidence="12">Few gyrases are as efficient as E.coli at forming negative supercoils. Not all organisms have 2 type II topoisomerases; in organisms with a single type II topoisomerase this enzyme also has to decatenate newly replicated chromosomes.</text>
</comment>
<evidence type="ECO:0000256" key="12">
    <source>
        <dbReference type="HAMAP-Rule" id="MF_01898"/>
    </source>
</evidence>
<dbReference type="SUPFAM" id="SSF56719">
    <property type="entry name" value="Type II DNA topoisomerase"/>
    <property type="match status" value="2"/>
</dbReference>
<evidence type="ECO:0000256" key="3">
    <source>
        <dbReference type="ARBA" id="ARBA00022723"/>
    </source>
</evidence>
<feature type="site" description="Interaction with DNA" evidence="12">
    <location>
        <position position="460"/>
    </location>
</feature>
<dbReference type="PRINTS" id="PR00379">
    <property type="entry name" value="INTEIN"/>
</dbReference>
<dbReference type="InterPro" id="IPR018522">
    <property type="entry name" value="TopoIIA_CS"/>
</dbReference>
<dbReference type="SUPFAM" id="SSF47413">
    <property type="entry name" value="lambda repressor-like DNA-binding domains"/>
    <property type="match status" value="1"/>
</dbReference>
<evidence type="ECO:0000256" key="4">
    <source>
        <dbReference type="ARBA" id="ARBA00022741"/>
    </source>
</evidence>
<dbReference type="PROSITE" id="PS50818">
    <property type="entry name" value="INTEIN_C_TER"/>
    <property type="match status" value="1"/>
</dbReference>
<comment type="catalytic activity">
    <reaction evidence="1 12">
        <text>ATP-dependent breakage, passage and rejoining of double-stranded DNA.</text>
        <dbReference type="EC" id="5.6.2.2"/>
    </reaction>
</comment>
<keyword evidence="3 12" id="KW-0479">Metal-binding</keyword>
<dbReference type="InterPro" id="IPR006142">
    <property type="entry name" value="INTEIN"/>
</dbReference>
<feature type="binding site" evidence="12">
    <location>
        <position position="432"/>
    </location>
    <ligand>
        <name>Mg(2+)</name>
        <dbReference type="ChEBI" id="CHEBI:18420"/>
        <label>1</label>
        <note>catalytic</note>
    </ligand>
</feature>
<dbReference type="NCBIfam" id="NF004189">
    <property type="entry name" value="PRK05644.1"/>
    <property type="match status" value="1"/>
</dbReference>
<dbReference type="PROSITE" id="PS00177">
    <property type="entry name" value="TOPOISOMERASE_II"/>
    <property type="match status" value="1"/>
</dbReference>
<keyword evidence="9 12" id="KW-0799">Topoisomerase</keyword>
<dbReference type="Pfam" id="PF02518">
    <property type="entry name" value="HATPase_c"/>
    <property type="match status" value="1"/>
</dbReference>
<dbReference type="InterPro" id="IPR004860">
    <property type="entry name" value="LAGLIDADG_dom"/>
</dbReference>
<keyword evidence="6 12" id="KW-0067">ATP-binding</keyword>
<gene>
    <name evidence="12" type="primary">gyrB</name>
    <name evidence="15" type="ORF">NG799_23340</name>
</gene>
<protein>
    <recommendedName>
        <fullName evidence="12">DNA gyrase subunit B</fullName>
        <ecNumber evidence="12">5.6.2.2</ecNumber>
    </recommendedName>
</protein>
<organism evidence="15 16">
    <name type="scientific">Laspinema palackyanum D2a</name>
    <dbReference type="NCBI Taxonomy" id="2953684"/>
    <lineage>
        <taxon>Bacteria</taxon>
        <taxon>Bacillati</taxon>
        <taxon>Cyanobacteriota</taxon>
        <taxon>Cyanophyceae</taxon>
        <taxon>Oscillatoriophycideae</taxon>
        <taxon>Oscillatoriales</taxon>
        <taxon>Laspinemataceae</taxon>
        <taxon>Laspinema</taxon>
        <taxon>Laspinema palackyanum</taxon>
    </lineage>
</organism>
<dbReference type="Pfam" id="PF01381">
    <property type="entry name" value="HTH_3"/>
    <property type="match status" value="1"/>
</dbReference>
<dbReference type="SUPFAM" id="SSF55874">
    <property type="entry name" value="ATPase domain of HSP90 chaperone/DNA topoisomerase II/histidine kinase"/>
    <property type="match status" value="1"/>
</dbReference>
<comment type="caution">
    <text evidence="15">The sequence shown here is derived from an EMBL/GenBank/DDBJ whole genome shotgun (WGS) entry which is preliminary data.</text>
</comment>
<dbReference type="SMART" id="SM00306">
    <property type="entry name" value="HintN"/>
    <property type="match status" value="1"/>
</dbReference>
<comment type="similarity">
    <text evidence="2 12">Belongs to the type II topoisomerase GyrB family.</text>
</comment>
<dbReference type="InterPro" id="IPR011557">
    <property type="entry name" value="GyrB"/>
</dbReference>
<evidence type="ECO:0000259" key="14">
    <source>
        <dbReference type="PROSITE" id="PS50943"/>
    </source>
</evidence>
<dbReference type="InterPro" id="IPR000565">
    <property type="entry name" value="Topo_IIA_B"/>
</dbReference>
<name>A0ABT2MZ36_9CYAN</name>
<keyword evidence="7 12" id="KW-0460">Magnesium</keyword>
<dbReference type="NCBIfam" id="TIGR01445">
    <property type="entry name" value="intein_Nterm"/>
    <property type="match status" value="1"/>
</dbReference>
<dbReference type="InterPro" id="IPR010982">
    <property type="entry name" value="Lambda_DNA-bd_dom_sf"/>
</dbReference>
<dbReference type="HAMAP" id="MF_01898">
    <property type="entry name" value="GyrB"/>
    <property type="match status" value="1"/>
</dbReference>
<dbReference type="InterPro" id="IPR003587">
    <property type="entry name" value="Hint_dom_N"/>
</dbReference>
<dbReference type="SMART" id="SM00387">
    <property type="entry name" value="HATPase_c"/>
    <property type="match status" value="1"/>
</dbReference>
<keyword evidence="4 12" id="KW-0547">Nucleotide-binding</keyword>
<proteinExistence type="inferred from homology"/>
<dbReference type="InterPro" id="IPR001241">
    <property type="entry name" value="Topo_IIA"/>
</dbReference>
<dbReference type="InterPro" id="IPR004042">
    <property type="entry name" value="Intein_endonuc_central"/>
</dbReference>
<evidence type="ECO:0000256" key="2">
    <source>
        <dbReference type="ARBA" id="ARBA00010708"/>
    </source>
</evidence>
<evidence type="ECO:0000256" key="1">
    <source>
        <dbReference type="ARBA" id="ARBA00000185"/>
    </source>
</evidence>
<dbReference type="SMART" id="SM00433">
    <property type="entry name" value="TOP2c"/>
    <property type="match status" value="1"/>
</dbReference>
<dbReference type="SUPFAM" id="SSF55608">
    <property type="entry name" value="Homing endonucleases"/>
    <property type="match status" value="1"/>
</dbReference>
<dbReference type="PRINTS" id="PR00418">
    <property type="entry name" value="TPI2FAMILY"/>
</dbReference>
<dbReference type="Gene3D" id="3.10.28.10">
    <property type="entry name" value="Homing endonucleases"/>
    <property type="match status" value="1"/>
</dbReference>
<dbReference type="InterPro" id="IPR003594">
    <property type="entry name" value="HATPase_dom"/>
</dbReference>
<dbReference type="InterPro" id="IPR006171">
    <property type="entry name" value="TOPRIM_dom"/>
</dbReference>
<keyword evidence="8" id="KW-0651">Protein splicing</keyword>
<dbReference type="CDD" id="cd16928">
    <property type="entry name" value="HATPase_GyrB-like"/>
    <property type="match status" value="1"/>
</dbReference>
<evidence type="ECO:0000256" key="7">
    <source>
        <dbReference type="ARBA" id="ARBA00022842"/>
    </source>
</evidence>
<dbReference type="Pfam" id="PF01751">
    <property type="entry name" value="Toprim"/>
    <property type="match status" value="1"/>
</dbReference>
<dbReference type="Gene3D" id="3.40.50.670">
    <property type="match status" value="2"/>
</dbReference>
<dbReference type="Pfam" id="PF00986">
    <property type="entry name" value="DNA_gyraseB_C"/>
    <property type="match status" value="1"/>
</dbReference>
<dbReference type="Proteomes" id="UP001525890">
    <property type="component" value="Unassembled WGS sequence"/>
</dbReference>
<dbReference type="PRINTS" id="PR01159">
    <property type="entry name" value="DNAGYRASEB"/>
</dbReference>
<keyword evidence="12" id="KW-0963">Cytoplasm</keyword>
<reference evidence="15 16" key="1">
    <citation type="journal article" date="2022" name="Front. Microbiol.">
        <title>High genomic differentiation and limited gene flow indicate recent cryptic speciation within the genus Laspinema (cyanobacteria).</title>
        <authorList>
            <person name="Stanojkovic A."/>
            <person name="Skoupy S."/>
            <person name="Skaloud P."/>
            <person name="Dvorak P."/>
        </authorList>
    </citation>
    <scope>NUCLEOTIDE SEQUENCE [LARGE SCALE GENOMIC DNA]</scope>
    <source>
        <strain evidence="15 16">D2a</strain>
    </source>
</reference>
<evidence type="ECO:0000313" key="16">
    <source>
        <dbReference type="Proteomes" id="UP001525890"/>
    </source>
</evidence>
<dbReference type="CDD" id="cd00093">
    <property type="entry name" value="HTH_XRE"/>
    <property type="match status" value="1"/>
</dbReference>
<evidence type="ECO:0000256" key="6">
    <source>
        <dbReference type="ARBA" id="ARBA00022840"/>
    </source>
</evidence>
<keyword evidence="11 12" id="KW-0413">Isomerase</keyword>
<keyword evidence="16" id="KW-1185">Reference proteome</keyword>
<dbReference type="PANTHER" id="PTHR45866:SF1">
    <property type="entry name" value="DNA GYRASE SUBUNIT B, MITOCHONDRIAL"/>
    <property type="match status" value="1"/>
</dbReference>
<dbReference type="SMART" id="SM00530">
    <property type="entry name" value="HTH_XRE"/>
    <property type="match status" value="1"/>
</dbReference>
<comment type="function">
    <text evidence="12">A type II topoisomerase that negatively supercoils closed circular double-stranded (ds) DNA in an ATP-dependent manner to modulate DNA topology and maintain chromosomes in an underwound state. Negative supercoiling favors strand separation, and DNA replication, transcription, recombination and repair, all of which involve strand separation. Also able to catalyze the interconversion of other topological isomers of dsDNA rings, including catenanes and knotted rings. Type II topoisomerases break and join 2 DNA strands simultaneously in an ATP-dependent manner.</text>
</comment>
<comment type="caution">
    <text evidence="12">Lacks conserved residue(s) required for the propagation of feature annotation.</text>
</comment>
<dbReference type="Pfam" id="PF14890">
    <property type="entry name" value="Intein_splicing"/>
    <property type="match status" value="1"/>
</dbReference>
<dbReference type="EMBL" id="JAMXFF010000046">
    <property type="protein sequence ID" value="MCT7969255.1"/>
    <property type="molecule type" value="Genomic_DNA"/>
</dbReference>
<dbReference type="RefSeq" id="WP_368008727.1">
    <property type="nucleotide sequence ID" value="NZ_JAMXFF010000046.1"/>
</dbReference>
<dbReference type="Gene3D" id="3.30.565.10">
    <property type="entry name" value="Histidine kinase-like ATPase, C-terminal domain"/>
    <property type="match status" value="1"/>
</dbReference>
<dbReference type="InterPro" id="IPR013759">
    <property type="entry name" value="Topo_IIA_B_C"/>
</dbReference>
<comment type="subcellular location">
    <subcellularLocation>
        <location evidence="12">Cytoplasm</location>
    </subcellularLocation>
</comment>
<evidence type="ECO:0000256" key="10">
    <source>
        <dbReference type="ARBA" id="ARBA00023125"/>
    </source>
</evidence>
<comment type="subunit">
    <text evidence="12">Heterotetramer, composed of two GyrA and two GyrB chains. In the heterotetramer, GyrA contains the active site tyrosine that forms a transient covalent intermediate with DNA, while GyrB binds cofactors and catalyzes ATP hydrolysis.</text>
</comment>
<dbReference type="PROSITE" id="PS50943">
    <property type="entry name" value="HTH_CROC1"/>
    <property type="match status" value="1"/>
</dbReference>
<dbReference type="PROSITE" id="PS50819">
    <property type="entry name" value="INTEIN_ENDONUCLEASE"/>
    <property type="match status" value="1"/>
</dbReference>
<dbReference type="InterPro" id="IPR027434">
    <property type="entry name" value="Homing_endonucl"/>
</dbReference>
<feature type="site" description="Interaction with DNA" evidence="12">
    <location>
        <position position="457"/>
    </location>
</feature>
<accession>A0ABT2MZ36</accession>
<dbReference type="Pfam" id="PF00204">
    <property type="entry name" value="DNA_gyraseB"/>
    <property type="match status" value="1"/>
</dbReference>
<dbReference type="EC" id="5.6.2.2" evidence="12"/>